<dbReference type="EMBL" id="JABSTU010000011">
    <property type="protein sequence ID" value="KAH8009527.1"/>
    <property type="molecule type" value="Genomic_DNA"/>
</dbReference>
<evidence type="ECO:0000313" key="2">
    <source>
        <dbReference type="Proteomes" id="UP000821866"/>
    </source>
</evidence>
<protein>
    <recommendedName>
        <fullName evidence="3">Transposable element</fullName>
    </recommendedName>
</protein>
<sequence length="255" mass="28686">MRFLLYLRIGLFRKSASHPAKGGMKRFLVCERHFRESDILTSSKYVDSKTGIVVEAKLKIARLSSDAVPSVFPNCPAYLSAPAATSREAPAEKRMRLEAASLREAIANSLETHEEEETKHKFDTFQALLECLPQMKLSNFWSVISRPACIHFLNLALEDTPRVLLSITVLEDLTVKVHCQDVQLTTIDGIGAIPHKVNDIRCLTRLLDSVESLHRELSCKHEDKIEGLLKLAFSLLEDASNCELADVERLNAIRF</sequence>
<accession>A0A9J6D6R1</accession>
<evidence type="ECO:0000313" key="1">
    <source>
        <dbReference type="EMBL" id="KAH8009527.1"/>
    </source>
</evidence>
<dbReference type="Proteomes" id="UP000821866">
    <property type="component" value="Chromosome 9"/>
</dbReference>
<proteinExistence type="predicted"/>
<comment type="caution">
    <text evidence="1">The sequence shown here is derived from an EMBL/GenBank/DDBJ whole genome shotgun (WGS) entry which is preliminary data.</text>
</comment>
<dbReference type="AlphaFoldDB" id="A0A9J6D6R1"/>
<organism evidence="1 2">
    <name type="scientific">Rhipicephalus microplus</name>
    <name type="common">Cattle tick</name>
    <name type="synonym">Boophilus microplus</name>
    <dbReference type="NCBI Taxonomy" id="6941"/>
    <lineage>
        <taxon>Eukaryota</taxon>
        <taxon>Metazoa</taxon>
        <taxon>Ecdysozoa</taxon>
        <taxon>Arthropoda</taxon>
        <taxon>Chelicerata</taxon>
        <taxon>Arachnida</taxon>
        <taxon>Acari</taxon>
        <taxon>Parasitiformes</taxon>
        <taxon>Ixodida</taxon>
        <taxon>Ixodoidea</taxon>
        <taxon>Ixodidae</taxon>
        <taxon>Rhipicephalinae</taxon>
        <taxon>Rhipicephalus</taxon>
        <taxon>Boophilus</taxon>
    </lineage>
</organism>
<gene>
    <name evidence="1" type="ORF">HPB51_018173</name>
</gene>
<reference evidence="1" key="2">
    <citation type="submission" date="2021-09" db="EMBL/GenBank/DDBJ databases">
        <authorList>
            <person name="Jia N."/>
            <person name="Wang J."/>
            <person name="Shi W."/>
            <person name="Du L."/>
            <person name="Sun Y."/>
            <person name="Zhan W."/>
            <person name="Jiang J."/>
            <person name="Wang Q."/>
            <person name="Zhang B."/>
            <person name="Ji P."/>
            <person name="Sakyi L.B."/>
            <person name="Cui X."/>
            <person name="Yuan T."/>
            <person name="Jiang B."/>
            <person name="Yang W."/>
            <person name="Lam T.T.-Y."/>
            <person name="Chang Q."/>
            <person name="Ding S."/>
            <person name="Wang X."/>
            <person name="Zhu J."/>
            <person name="Ruan X."/>
            <person name="Zhao L."/>
            <person name="Wei J."/>
            <person name="Que T."/>
            <person name="Du C."/>
            <person name="Cheng J."/>
            <person name="Dai P."/>
            <person name="Han X."/>
            <person name="Huang E."/>
            <person name="Gao Y."/>
            <person name="Liu J."/>
            <person name="Shao H."/>
            <person name="Ye R."/>
            <person name="Li L."/>
            <person name="Wei W."/>
            <person name="Wang X."/>
            <person name="Wang C."/>
            <person name="Huo Q."/>
            <person name="Li W."/>
            <person name="Guo W."/>
            <person name="Chen H."/>
            <person name="Chen S."/>
            <person name="Zhou L."/>
            <person name="Zhou L."/>
            <person name="Ni X."/>
            <person name="Tian J."/>
            <person name="Zhou Y."/>
            <person name="Sheng Y."/>
            <person name="Liu T."/>
            <person name="Pan Y."/>
            <person name="Xia L."/>
            <person name="Li J."/>
            <person name="Zhao F."/>
            <person name="Cao W."/>
        </authorList>
    </citation>
    <scope>NUCLEOTIDE SEQUENCE</scope>
    <source>
        <strain evidence="1">Rmic-2018</strain>
        <tissue evidence="1">Larvae</tissue>
    </source>
</reference>
<name>A0A9J6D6R1_RHIMP</name>
<evidence type="ECO:0008006" key="3">
    <source>
        <dbReference type="Google" id="ProtNLM"/>
    </source>
</evidence>
<dbReference type="VEuPathDB" id="VectorBase:LOC119173670"/>
<keyword evidence="2" id="KW-1185">Reference proteome</keyword>
<reference evidence="1" key="1">
    <citation type="journal article" date="2020" name="Cell">
        <title>Large-Scale Comparative Analyses of Tick Genomes Elucidate Their Genetic Diversity and Vector Capacities.</title>
        <authorList>
            <consortium name="Tick Genome and Microbiome Consortium (TIGMIC)"/>
            <person name="Jia N."/>
            <person name="Wang J."/>
            <person name="Shi W."/>
            <person name="Du L."/>
            <person name="Sun Y."/>
            <person name="Zhan W."/>
            <person name="Jiang J.F."/>
            <person name="Wang Q."/>
            <person name="Zhang B."/>
            <person name="Ji P."/>
            <person name="Bell-Sakyi L."/>
            <person name="Cui X.M."/>
            <person name="Yuan T.T."/>
            <person name="Jiang B.G."/>
            <person name="Yang W.F."/>
            <person name="Lam T.T."/>
            <person name="Chang Q.C."/>
            <person name="Ding S.J."/>
            <person name="Wang X.J."/>
            <person name="Zhu J.G."/>
            <person name="Ruan X.D."/>
            <person name="Zhao L."/>
            <person name="Wei J.T."/>
            <person name="Ye R.Z."/>
            <person name="Que T.C."/>
            <person name="Du C.H."/>
            <person name="Zhou Y.H."/>
            <person name="Cheng J.X."/>
            <person name="Dai P.F."/>
            <person name="Guo W.B."/>
            <person name="Han X.H."/>
            <person name="Huang E.J."/>
            <person name="Li L.F."/>
            <person name="Wei W."/>
            <person name="Gao Y.C."/>
            <person name="Liu J.Z."/>
            <person name="Shao H.Z."/>
            <person name="Wang X."/>
            <person name="Wang C.C."/>
            <person name="Yang T.C."/>
            <person name="Huo Q.B."/>
            <person name="Li W."/>
            <person name="Chen H.Y."/>
            <person name="Chen S.E."/>
            <person name="Zhou L.G."/>
            <person name="Ni X.B."/>
            <person name="Tian J.H."/>
            <person name="Sheng Y."/>
            <person name="Liu T."/>
            <person name="Pan Y.S."/>
            <person name="Xia L.Y."/>
            <person name="Li J."/>
            <person name="Zhao F."/>
            <person name="Cao W.C."/>
        </authorList>
    </citation>
    <scope>NUCLEOTIDE SEQUENCE</scope>
    <source>
        <strain evidence="1">Rmic-2018</strain>
    </source>
</reference>